<name>A0ABR3WK65_9PEZI</name>
<dbReference type="EMBL" id="JAWRVE010000073">
    <property type="protein sequence ID" value="KAL1863906.1"/>
    <property type="molecule type" value="Genomic_DNA"/>
</dbReference>
<proteinExistence type="predicted"/>
<sequence>MKIVEGSDNSGSIKYYGLTSPALSFLYTQFIAGQDHSPSFKTSRLYAVITALRVSQWIHGFAIGKLILKDVSTGGKVFAEASSTIGVYREWHNGSFSTDSRDKHATMESLMTFGLKTAVHPPVDHKAPFNGDQAVTEYYDYVFLTANDRQG</sequence>
<comment type="caution">
    <text evidence="1">The sequence shown here is derived from an EMBL/GenBank/DDBJ whole genome shotgun (WGS) entry which is preliminary data.</text>
</comment>
<keyword evidence="2" id="KW-1185">Reference proteome</keyword>
<gene>
    <name evidence="1" type="ORF">Daus18300_008055</name>
</gene>
<dbReference type="Proteomes" id="UP001583177">
    <property type="component" value="Unassembled WGS sequence"/>
</dbReference>
<reference evidence="1 2" key="1">
    <citation type="journal article" date="2024" name="IMA Fungus">
        <title>IMA Genome - F19 : A genome assembly and annotation guide to empower mycologists, including annotated draft genome sequences of Ceratocystis pirilliformis, Diaporthe australafricana, Fusarium ophioides, Paecilomyces lecythidis, and Sporothrix stenoceras.</title>
        <authorList>
            <person name="Aylward J."/>
            <person name="Wilson A.M."/>
            <person name="Visagie C.M."/>
            <person name="Spraker J."/>
            <person name="Barnes I."/>
            <person name="Buitendag C."/>
            <person name="Ceriani C."/>
            <person name="Del Mar Angel L."/>
            <person name="du Plessis D."/>
            <person name="Fuchs T."/>
            <person name="Gasser K."/>
            <person name="Kramer D."/>
            <person name="Li W."/>
            <person name="Munsamy K."/>
            <person name="Piso A."/>
            <person name="Price J.L."/>
            <person name="Sonnekus B."/>
            <person name="Thomas C."/>
            <person name="van der Nest A."/>
            <person name="van Dijk A."/>
            <person name="van Heerden A."/>
            <person name="van Vuuren N."/>
            <person name="Yilmaz N."/>
            <person name="Duong T.A."/>
            <person name="van der Merwe N.A."/>
            <person name="Wingfield M.J."/>
            <person name="Wingfield B.D."/>
        </authorList>
    </citation>
    <scope>NUCLEOTIDE SEQUENCE [LARGE SCALE GENOMIC DNA]</scope>
    <source>
        <strain evidence="1 2">CMW 18300</strain>
    </source>
</reference>
<protein>
    <submittedName>
        <fullName evidence="1">Uncharacterized protein</fullName>
    </submittedName>
</protein>
<organism evidence="1 2">
    <name type="scientific">Diaporthe australafricana</name>
    <dbReference type="NCBI Taxonomy" id="127596"/>
    <lineage>
        <taxon>Eukaryota</taxon>
        <taxon>Fungi</taxon>
        <taxon>Dikarya</taxon>
        <taxon>Ascomycota</taxon>
        <taxon>Pezizomycotina</taxon>
        <taxon>Sordariomycetes</taxon>
        <taxon>Sordariomycetidae</taxon>
        <taxon>Diaporthales</taxon>
        <taxon>Diaporthaceae</taxon>
        <taxon>Diaporthe</taxon>
    </lineage>
</organism>
<evidence type="ECO:0000313" key="1">
    <source>
        <dbReference type="EMBL" id="KAL1863906.1"/>
    </source>
</evidence>
<evidence type="ECO:0000313" key="2">
    <source>
        <dbReference type="Proteomes" id="UP001583177"/>
    </source>
</evidence>
<accession>A0ABR3WK65</accession>